<dbReference type="SUPFAM" id="SSF57440">
    <property type="entry name" value="Kringle-like"/>
    <property type="match status" value="1"/>
</dbReference>
<comment type="caution">
    <text evidence="1">Lacks conserved residue(s) required for the propagation of feature annotation.</text>
</comment>
<reference evidence="3" key="1">
    <citation type="journal article" date="2012" name="Nature">
        <title>The oyster genome reveals stress adaptation and complexity of shell formation.</title>
        <authorList>
            <person name="Zhang G."/>
            <person name="Fang X."/>
            <person name="Guo X."/>
            <person name="Li L."/>
            <person name="Luo R."/>
            <person name="Xu F."/>
            <person name="Yang P."/>
            <person name="Zhang L."/>
            <person name="Wang X."/>
            <person name="Qi H."/>
            <person name="Xiong Z."/>
            <person name="Que H."/>
            <person name="Xie Y."/>
            <person name="Holland P.W."/>
            <person name="Paps J."/>
            <person name="Zhu Y."/>
            <person name="Wu F."/>
            <person name="Chen Y."/>
            <person name="Wang J."/>
            <person name="Peng C."/>
            <person name="Meng J."/>
            <person name="Yang L."/>
            <person name="Liu J."/>
            <person name="Wen B."/>
            <person name="Zhang N."/>
            <person name="Huang Z."/>
            <person name="Zhu Q."/>
            <person name="Feng Y."/>
            <person name="Mount A."/>
            <person name="Hedgecock D."/>
            <person name="Xu Z."/>
            <person name="Liu Y."/>
            <person name="Domazet-Loso T."/>
            <person name="Du Y."/>
            <person name="Sun X."/>
            <person name="Zhang S."/>
            <person name="Liu B."/>
            <person name="Cheng P."/>
            <person name="Jiang X."/>
            <person name="Li J."/>
            <person name="Fan D."/>
            <person name="Wang W."/>
            <person name="Fu W."/>
            <person name="Wang T."/>
            <person name="Wang B."/>
            <person name="Zhang J."/>
            <person name="Peng Z."/>
            <person name="Li Y."/>
            <person name="Li N."/>
            <person name="Wang J."/>
            <person name="Chen M."/>
            <person name="He Y."/>
            <person name="Tan F."/>
            <person name="Song X."/>
            <person name="Zheng Q."/>
            <person name="Huang R."/>
            <person name="Yang H."/>
            <person name="Du X."/>
            <person name="Chen L."/>
            <person name="Yang M."/>
            <person name="Gaffney P.M."/>
            <person name="Wang S."/>
            <person name="Luo L."/>
            <person name="She Z."/>
            <person name="Ming Y."/>
            <person name="Huang W."/>
            <person name="Zhang S."/>
            <person name="Huang B."/>
            <person name="Zhang Y."/>
            <person name="Qu T."/>
            <person name="Ni P."/>
            <person name="Miao G."/>
            <person name="Wang J."/>
            <person name="Wang Q."/>
            <person name="Steinberg C.E."/>
            <person name="Wang H."/>
            <person name="Li N."/>
            <person name="Qian L."/>
            <person name="Zhang G."/>
            <person name="Li Y."/>
            <person name="Yang H."/>
            <person name="Liu X."/>
            <person name="Wang J."/>
            <person name="Yin Y."/>
            <person name="Wang J."/>
        </authorList>
    </citation>
    <scope>NUCLEOTIDE SEQUENCE [LARGE SCALE GENOMIC DNA]</scope>
    <source>
        <strain evidence="3">05x7-T-G4-1.051#20</strain>
    </source>
</reference>
<evidence type="ECO:0000313" key="3">
    <source>
        <dbReference type="EMBL" id="EKC30634.1"/>
    </source>
</evidence>
<dbReference type="InterPro" id="IPR000001">
    <property type="entry name" value="Kringle"/>
</dbReference>
<evidence type="ECO:0000256" key="2">
    <source>
        <dbReference type="SAM" id="MobiDB-lite"/>
    </source>
</evidence>
<dbReference type="Gene3D" id="2.40.20.10">
    <property type="entry name" value="Plasminogen Kringle 4"/>
    <property type="match status" value="1"/>
</dbReference>
<proteinExistence type="predicted"/>
<dbReference type="HOGENOM" id="CLU_1497655_0_0_1"/>
<feature type="region of interest" description="Disordered" evidence="2">
    <location>
        <begin position="40"/>
        <end position="61"/>
    </location>
</feature>
<sequence>MHDYLLICCYMSLKASEGNEERENLVHFLRSLNLELPLENDDVRDPQSDTQKRQITSDQKKYLDAHNAARSNVNPSAANMKKMSDAKYSQYTYNCKPIPDKDCYTGDGSSYSGTVSKTASGKTCLTWSNVYPFLPNNNHCRNYFAQYGITEPVCYMQAGTYYVESCGIPKCGEIVLLETH</sequence>
<accession>K1QHL8</accession>
<evidence type="ECO:0000256" key="1">
    <source>
        <dbReference type="PROSITE-ProRule" id="PRU00121"/>
    </source>
</evidence>
<name>K1QHL8_MAGGI</name>
<gene>
    <name evidence="3" type="ORF">CGI_10009171</name>
</gene>
<dbReference type="InterPro" id="IPR038178">
    <property type="entry name" value="Kringle_sf"/>
</dbReference>
<dbReference type="SMART" id="SM00130">
    <property type="entry name" value="KR"/>
    <property type="match status" value="1"/>
</dbReference>
<dbReference type="InParanoid" id="K1QHL8"/>
<dbReference type="PROSITE" id="PS50070">
    <property type="entry name" value="KRINGLE_2"/>
    <property type="match status" value="1"/>
</dbReference>
<dbReference type="EMBL" id="JH815696">
    <property type="protein sequence ID" value="EKC30634.1"/>
    <property type="molecule type" value="Genomic_DNA"/>
</dbReference>
<dbReference type="InterPro" id="IPR035940">
    <property type="entry name" value="CAP_sf"/>
</dbReference>
<keyword evidence="1" id="KW-0420">Kringle</keyword>
<dbReference type="AlphaFoldDB" id="K1QHL8"/>
<protein>
    <submittedName>
        <fullName evidence="3">Plasminogen</fullName>
    </submittedName>
</protein>
<dbReference type="SUPFAM" id="SSF55797">
    <property type="entry name" value="PR-1-like"/>
    <property type="match status" value="1"/>
</dbReference>
<organism evidence="3">
    <name type="scientific">Magallana gigas</name>
    <name type="common">Pacific oyster</name>
    <name type="synonym">Crassostrea gigas</name>
    <dbReference type="NCBI Taxonomy" id="29159"/>
    <lineage>
        <taxon>Eukaryota</taxon>
        <taxon>Metazoa</taxon>
        <taxon>Spiralia</taxon>
        <taxon>Lophotrochozoa</taxon>
        <taxon>Mollusca</taxon>
        <taxon>Bivalvia</taxon>
        <taxon>Autobranchia</taxon>
        <taxon>Pteriomorphia</taxon>
        <taxon>Ostreida</taxon>
        <taxon>Ostreoidea</taxon>
        <taxon>Ostreidae</taxon>
        <taxon>Magallana</taxon>
    </lineage>
</organism>
<dbReference type="InterPro" id="IPR013806">
    <property type="entry name" value="Kringle-like"/>
</dbReference>
<dbReference type="PRINTS" id="PR00018">
    <property type="entry name" value="KRINGLE"/>
</dbReference>
<feature type="compositionally biased region" description="Basic and acidic residues" evidence="2">
    <location>
        <begin position="41"/>
        <end position="52"/>
    </location>
</feature>